<organism evidence="1 2">
    <name type="scientific">Sistotremastrum niveocremeum HHB9708</name>
    <dbReference type="NCBI Taxonomy" id="1314777"/>
    <lineage>
        <taxon>Eukaryota</taxon>
        <taxon>Fungi</taxon>
        <taxon>Dikarya</taxon>
        <taxon>Basidiomycota</taxon>
        <taxon>Agaricomycotina</taxon>
        <taxon>Agaricomycetes</taxon>
        <taxon>Sistotremastrales</taxon>
        <taxon>Sistotremastraceae</taxon>
        <taxon>Sertulicium</taxon>
        <taxon>Sertulicium niveocremeum</taxon>
    </lineage>
</organism>
<dbReference type="EMBL" id="KV419455">
    <property type="protein sequence ID" value="KZS87154.1"/>
    <property type="molecule type" value="Genomic_DNA"/>
</dbReference>
<keyword evidence="2" id="KW-1185">Reference proteome</keyword>
<dbReference type="Proteomes" id="UP000076722">
    <property type="component" value="Unassembled WGS sequence"/>
</dbReference>
<evidence type="ECO:0000313" key="2">
    <source>
        <dbReference type="Proteomes" id="UP000076722"/>
    </source>
</evidence>
<sequence>MAMVVDGNFKLKRSKISMRSTNAYEGIPQLMDAGALFPENDRFPEATPRSMHFDHPFISWPRSEAKARCRIRDDTFIGQMTYNEDFWDEEEGLPLMLSMKDDLLRRRSYSESGGCVLYAVNVEANKEARETISWLLGYDRFELEHYYADDETVTPPCPSAQILASFARKEHPGPTAKNFIYDYCHDTFSPWNVQALNVLTKEFIASHWHHHLFHPSAVMIVTHAHMKERSRNHVHPDEDVDNA</sequence>
<dbReference type="AlphaFoldDB" id="A0A164MXS8"/>
<protein>
    <submittedName>
        <fullName evidence="1">Uncharacterized protein</fullName>
    </submittedName>
</protein>
<proteinExistence type="predicted"/>
<reference evidence="1 2" key="1">
    <citation type="journal article" date="2016" name="Mol. Biol. Evol.">
        <title>Comparative Genomics of Early-Diverging Mushroom-Forming Fungi Provides Insights into the Origins of Lignocellulose Decay Capabilities.</title>
        <authorList>
            <person name="Nagy L.G."/>
            <person name="Riley R."/>
            <person name="Tritt A."/>
            <person name="Adam C."/>
            <person name="Daum C."/>
            <person name="Floudas D."/>
            <person name="Sun H."/>
            <person name="Yadav J.S."/>
            <person name="Pangilinan J."/>
            <person name="Larsson K.H."/>
            <person name="Matsuura K."/>
            <person name="Barry K."/>
            <person name="Labutti K."/>
            <person name="Kuo R."/>
            <person name="Ohm R.A."/>
            <person name="Bhattacharya S.S."/>
            <person name="Shirouzu T."/>
            <person name="Yoshinaga Y."/>
            <person name="Martin F.M."/>
            <person name="Grigoriev I.V."/>
            <person name="Hibbett D.S."/>
        </authorList>
    </citation>
    <scope>NUCLEOTIDE SEQUENCE [LARGE SCALE GENOMIC DNA]</scope>
    <source>
        <strain evidence="1 2">HHB9708</strain>
    </source>
</reference>
<accession>A0A164MXS8</accession>
<evidence type="ECO:0000313" key="1">
    <source>
        <dbReference type="EMBL" id="KZS87154.1"/>
    </source>
</evidence>
<gene>
    <name evidence="1" type="ORF">SISNIDRAFT_471174</name>
</gene>
<name>A0A164MXS8_9AGAM</name>